<evidence type="ECO:0000313" key="8">
    <source>
        <dbReference type="Proteomes" id="UP001310692"/>
    </source>
</evidence>
<evidence type="ECO:0000256" key="2">
    <source>
        <dbReference type="ARBA" id="ARBA00009597"/>
    </source>
</evidence>
<comment type="similarity">
    <text evidence="2">Belongs to the Tim44 family.</text>
</comment>
<comment type="subcellular location">
    <subcellularLocation>
        <location evidence="1">Membrane</location>
    </subcellularLocation>
</comment>
<dbReference type="InterPro" id="IPR032710">
    <property type="entry name" value="NTF2-like_dom_sf"/>
</dbReference>
<reference evidence="7 8" key="1">
    <citation type="submission" date="2024-01" db="EMBL/GenBank/DDBJ databases">
        <title>Hyphobacterium bacterium isolated from marine sediment.</title>
        <authorList>
            <person name="Zhao S."/>
        </authorList>
    </citation>
    <scope>NUCLEOTIDE SEQUENCE [LARGE SCALE GENOMIC DNA]</scope>
    <source>
        <strain evidence="7 8">Y60-23</strain>
    </source>
</reference>
<accession>A0ABU7LVT8</accession>
<dbReference type="PANTHER" id="PTHR10721:SF1">
    <property type="entry name" value="MITOCHONDRIAL IMPORT INNER MEMBRANE TRANSLOCASE SUBUNIT TIM44"/>
    <property type="match status" value="1"/>
</dbReference>
<evidence type="ECO:0000259" key="6">
    <source>
        <dbReference type="SMART" id="SM00978"/>
    </source>
</evidence>
<dbReference type="InterPro" id="IPR007379">
    <property type="entry name" value="Tim44-like_dom"/>
</dbReference>
<feature type="domain" description="Tim44-like" evidence="6">
    <location>
        <begin position="60"/>
        <end position="206"/>
    </location>
</feature>
<dbReference type="EMBL" id="JAZDRO010000001">
    <property type="protein sequence ID" value="MEE2565382.1"/>
    <property type="molecule type" value="Genomic_DNA"/>
</dbReference>
<feature type="region of interest" description="Disordered" evidence="5">
    <location>
        <begin position="30"/>
        <end position="53"/>
    </location>
</feature>
<keyword evidence="3" id="KW-0809">Transit peptide</keyword>
<dbReference type="Proteomes" id="UP001310692">
    <property type="component" value="Unassembled WGS sequence"/>
</dbReference>
<comment type="caution">
    <text evidence="7">The sequence shown here is derived from an EMBL/GenBank/DDBJ whole genome shotgun (WGS) entry which is preliminary data.</text>
</comment>
<evidence type="ECO:0000313" key="7">
    <source>
        <dbReference type="EMBL" id="MEE2565382.1"/>
    </source>
</evidence>
<dbReference type="SMART" id="SM00978">
    <property type="entry name" value="Tim44"/>
    <property type="match status" value="1"/>
</dbReference>
<dbReference type="PANTHER" id="PTHR10721">
    <property type="entry name" value="MITOCHONDRIAL IMPORT INNER MEMBRANE TRANSLOCASE SUBUNIT TIM44"/>
    <property type="match status" value="1"/>
</dbReference>
<dbReference type="Gene3D" id="3.10.450.240">
    <property type="match status" value="1"/>
</dbReference>
<evidence type="ECO:0000256" key="4">
    <source>
        <dbReference type="ARBA" id="ARBA00023136"/>
    </source>
</evidence>
<keyword evidence="4" id="KW-0472">Membrane</keyword>
<protein>
    <submittedName>
        <fullName evidence="7">Tim44/TimA family putative adaptor protein</fullName>
    </submittedName>
</protein>
<evidence type="ECO:0000256" key="5">
    <source>
        <dbReference type="SAM" id="MobiDB-lite"/>
    </source>
</evidence>
<dbReference type="InterPro" id="IPR039544">
    <property type="entry name" value="Tim44-like"/>
</dbReference>
<name>A0ABU7LVT8_9PROT</name>
<dbReference type="NCBIfam" id="NF033779">
    <property type="entry name" value="Tim44_TimA_adap"/>
    <property type="match status" value="1"/>
</dbReference>
<proteinExistence type="inferred from homology"/>
<evidence type="ECO:0000256" key="1">
    <source>
        <dbReference type="ARBA" id="ARBA00004370"/>
    </source>
</evidence>
<gene>
    <name evidence="7" type="ORF">V0U35_01720</name>
</gene>
<keyword evidence="8" id="KW-1185">Reference proteome</keyword>
<organism evidence="7 8">
    <name type="scientific">Hyphobacterium marinum</name>
    <dbReference type="NCBI Taxonomy" id="3116574"/>
    <lineage>
        <taxon>Bacteria</taxon>
        <taxon>Pseudomonadati</taxon>
        <taxon>Pseudomonadota</taxon>
        <taxon>Alphaproteobacteria</taxon>
        <taxon>Maricaulales</taxon>
        <taxon>Maricaulaceae</taxon>
        <taxon>Hyphobacterium</taxon>
    </lineage>
</organism>
<dbReference type="RefSeq" id="WP_330194918.1">
    <property type="nucleotide sequence ID" value="NZ_JAZDRO010000001.1"/>
</dbReference>
<evidence type="ECO:0000256" key="3">
    <source>
        <dbReference type="ARBA" id="ARBA00022946"/>
    </source>
</evidence>
<dbReference type="Pfam" id="PF04280">
    <property type="entry name" value="Tim44"/>
    <property type="match status" value="1"/>
</dbReference>
<sequence length="207" mass="22104">MEVITLLISAAAAVFIAFRLYQVLGRKTGHTPEAPAARPSPPAAGTDTPADRVSGFAGPAESGLTAIAGQDPGFDPGGFLSGADAAYRLIVEGFAKGDKDALRPLLTEKVYARYAAAIDEREARGETTTTEIERIARAGIEDAELDGKTARIRVRFKADIATETKSKSGERISGDLSRIAEVEEIWSFERQADSRDPNWRLAGVKAV</sequence>
<dbReference type="SUPFAM" id="SSF54427">
    <property type="entry name" value="NTF2-like"/>
    <property type="match status" value="1"/>
</dbReference>